<organism evidence="1 2">
    <name type="scientific">Edwardsiella tarda ATCC 23685</name>
    <dbReference type="NCBI Taxonomy" id="500638"/>
    <lineage>
        <taxon>Bacteria</taxon>
        <taxon>Pseudomonadati</taxon>
        <taxon>Pseudomonadota</taxon>
        <taxon>Gammaproteobacteria</taxon>
        <taxon>Enterobacterales</taxon>
        <taxon>Hafniaceae</taxon>
        <taxon>Edwardsiella</taxon>
    </lineage>
</organism>
<evidence type="ECO:0000313" key="2">
    <source>
        <dbReference type="Proteomes" id="UP000003692"/>
    </source>
</evidence>
<sequence length="47" mass="5285">MHATDSPQQSADCRRRPLSSAWQAAPFVSERQGGLKRVVRIGREGYQ</sequence>
<dbReference type="AlphaFoldDB" id="D4F4U2"/>
<evidence type="ECO:0000313" key="1">
    <source>
        <dbReference type="EMBL" id="EFE23210.1"/>
    </source>
</evidence>
<reference evidence="1 2" key="1">
    <citation type="submission" date="2010-02" db="EMBL/GenBank/DDBJ databases">
        <authorList>
            <person name="Weinstock G."/>
            <person name="Sodergren E."/>
            <person name="Clifton S."/>
            <person name="Fulton L."/>
            <person name="Fulton B."/>
            <person name="Courtney L."/>
            <person name="Fronick C."/>
            <person name="Harrison M."/>
            <person name="Strong C."/>
            <person name="Farmer C."/>
            <person name="Delahaunty K."/>
            <person name="Markovic C."/>
            <person name="Hall O."/>
            <person name="Minx P."/>
            <person name="Tomlinson C."/>
            <person name="Mitreva M."/>
            <person name="Nelson J."/>
            <person name="Hou S."/>
            <person name="Wollam A."/>
            <person name="Pepin K.H."/>
            <person name="Johnson M."/>
            <person name="Bhonagiri V."/>
            <person name="Zhang X."/>
            <person name="Suruliraj S."/>
            <person name="Warren W."/>
            <person name="Chinwalla A."/>
            <person name="Mardis E.R."/>
            <person name="Wilson R.K."/>
        </authorList>
    </citation>
    <scope>NUCLEOTIDE SEQUENCE [LARGE SCALE GENOMIC DNA]</scope>
    <source>
        <strain evidence="1 2">ATCC 23685</strain>
    </source>
</reference>
<comment type="caution">
    <text evidence="1">The sequence shown here is derived from an EMBL/GenBank/DDBJ whole genome shotgun (WGS) entry which is preliminary data.</text>
</comment>
<dbReference type="Proteomes" id="UP000003692">
    <property type="component" value="Unassembled WGS sequence"/>
</dbReference>
<dbReference type="HOGENOM" id="CLU_3167454_0_0_6"/>
<dbReference type="EMBL" id="ADGK01000111">
    <property type="protein sequence ID" value="EFE23210.1"/>
    <property type="molecule type" value="Genomic_DNA"/>
</dbReference>
<accession>D4F4U2</accession>
<name>D4F4U2_EDWTA</name>
<protein>
    <submittedName>
        <fullName evidence="1">Uncharacterized protein</fullName>
    </submittedName>
</protein>
<gene>
    <name evidence="1" type="ORF">EDWATA_01769</name>
</gene>
<proteinExistence type="predicted"/>